<dbReference type="EMBL" id="FNTY01000001">
    <property type="protein sequence ID" value="SED31222.1"/>
    <property type="molecule type" value="Genomic_DNA"/>
</dbReference>
<accession>A0A1H4ZM69</accession>
<dbReference type="AlphaFoldDB" id="A0A1H4ZM69"/>
<evidence type="ECO:0000313" key="1">
    <source>
        <dbReference type="EMBL" id="SED31222.1"/>
    </source>
</evidence>
<protein>
    <submittedName>
        <fullName evidence="1">Uncharacterized protein</fullName>
    </submittedName>
</protein>
<gene>
    <name evidence="1" type="ORF">SAMN04490194_0034</name>
</gene>
<evidence type="ECO:0000313" key="2">
    <source>
        <dbReference type="Proteomes" id="UP000198985"/>
    </source>
</evidence>
<organism evidence="1 2">
    <name type="scientific">Pseudomonas migulae</name>
    <dbReference type="NCBI Taxonomy" id="78543"/>
    <lineage>
        <taxon>Bacteria</taxon>
        <taxon>Pseudomonadati</taxon>
        <taxon>Pseudomonadota</taxon>
        <taxon>Gammaproteobacteria</taxon>
        <taxon>Pseudomonadales</taxon>
        <taxon>Pseudomonadaceae</taxon>
        <taxon>Pseudomonas</taxon>
    </lineage>
</organism>
<proteinExistence type="predicted"/>
<dbReference type="Proteomes" id="UP000198985">
    <property type="component" value="Unassembled WGS sequence"/>
</dbReference>
<sequence>MKTDLPRKRKSAVATMERSRQLARIPAVLNFNVATDATARSSVKS</sequence>
<name>A0A1H4ZM69_9PSED</name>
<reference evidence="1 2" key="1">
    <citation type="submission" date="2016-10" db="EMBL/GenBank/DDBJ databases">
        <authorList>
            <person name="de Groot N.N."/>
        </authorList>
    </citation>
    <scope>NUCLEOTIDE SEQUENCE [LARGE SCALE GENOMIC DNA]</scope>
    <source>
        <strain evidence="1 2">BS3662</strain>
    </source>
</reference>